<dbReference type="InterPro" id="IPR021027">
    <property type="entry name" value="Transposase_put_HTH"/>
</dbReference>
<evidence type="ECO:0000256" key="3">
    <source>
        <dbReference type="ARBA" id="ARBA00022578"/>
    </source>
</evidence>
<feature type="domain" description="Cas12f1-like TNB" evidence="10">
    <location>
        <begin position="295"/>
        <end position="361"/>
    </location>
</feature>
<evidence type="ECO:0000256" key="2">
    <source>
        <dbReference type="ARBA" id="ARBA00011044"/>
    </source>
</evidence>
<dbReference type="Pfam" id="PF07282">
    <property type="entry name" value="Cas12f1-like_TNB"/>
    <property type="match status" value="1"/>
</dbReference>
<evidence type="ECO:0000259" key="10">
    <source>
        <dbReference type="Pfam" id="PF07282"/>
    </source>
</evidence>
<evidence type="ECO:0000313" key="13">
    <source>
        <dbReference type="Proteomes" id="UP001515943"/>
    </source>
</evidence>
<keyword evidence="3" id="KW-0815">Transposition</keyword>
<comment type="caution">
    <text evidence="12">The sequence shown here is derived from an EMBL/GenBank/DDBJ whole genome shotgun (WGS) entry which is preliminary data.</text>
</comment>
<dbReference type="Pfam" id="PF01385">
    <property type="entry name" value="OrfB_IS605"/>
    <property type="match status" value="1"/>
</dbReference>
<evidence type="ECO:0000313" key="12">
    <source>
        <dbReference type="EMBL" id="NKE61329.1"/>
    </source>
</evidence>
<dbReference type="RefSeq" id="WP_167977979.1">
    <property type="nucleotide sequence ID" value="NZ_VSRL01000168.1"/>
</dbReference>
<feature type="compositionally biased region" description="Polar residues" evidence="8">
    <location>
        <begin position="378"/>
        <end position="390"/>
    </location>
</feature>
<name>A0ABX1FQN3_9PSEU</name>
<dbReference type="InterPro" id="IPR010095">
    <property type="entry name" value="Cas12f1-like_TNB"/>
</dbReference>
<proteinExistence type="inferred from homology"/>
<comment type="similarity">
    <text evidence="1">In the C-terminal section; belongs to the transposase 35 family.</text>
</comment>
<dbReference type="InterPro" id="IPR001959">
    <property type="entry name" value="Transposase"/>
</dbReference>
<dbReference type="PANTHER" id="PTHR30405">
    <property type="entry name" value="TRANSPOSASE"/>
    <property type="match status" value="1"/>
</dbReference>
<comment type="similarity">
    <text evidence="2">In the N-terminal section; belongs to the transposase 2 family.</text>
</comment>
<keyword evidence="6" id="KW-0238">DNA-binding</keyword>
<protein>
    <submittedName>
        <fullName evidence="12">IS200/IS605 family element transposase accessory protein TnpB</fullName>
    </submittedName>
</protein>
<reference evidence="12 13" key="1">
    <citation type="submission" date="2019-08" db="EMBL/GenBank/DDBJ databases">
        <title>Lentzea from Indian Himalayas.</title>
        <authorList>
            <person name="Mandal S."/>
            <person name="Mallick Gupta A."/>
            <person name="Maiti P.K."/>
            <person name="Sarkar J."/>
            <person name="Mandal S."/>
        </authorList>
    </citation>
    <scope>NUCLEOTIDE SEQUENCE [LARGE SCALE GENOMIC DNA]</scope>
    <source>
        <strain evidence="12 13">PSKA42</strain>
    </source>
</reference>
<keyword evidence="7" id="KW-0233">DNA recombination</keyword>
<dbReference type="NCBIfam" id="TIGR01766">
    <property type="entry name" value="IS200/IS605 family accessory protein TnpB-like domain"/>
    <property type="match status" value="1"/>
</dbReference>
<sequence>MKGQVKRAFRYRFYPSEAQTVELSRTFGCVRKVYNLALQARTEAWAQRGERVGYEATSALLTAWKRTEELAFLAEVSAVPLQQALRHLQTAFGHFFAKRARFPRFKSRKKSRASAEYTRSAFRWRDGTLTLAKMAEPLDIRWSRPLPEGAVPSTVTVSRDPAGRWFVSLLCEDPGVTPLPATDSVLGIDVGLDHLLVLSTGEKIGNPRHERRDRTALAKAQRALCLKQKGSNNRAKARIRVARVHARIADRRTDHLHKITTRLVRETQTLVIEDLAVSNMLGNQCLARAIGDAGWRQFRQQLEYKADWYGRDVIVVNRWFPSSKLCSVCGALAAAMPLRVRTWTCGCGATHDQDVNAARNILAAGLAVTVCGAGVRPQRNTPGGRSVTKQKTLRREP</sequence>
<gene>
    <name evidence="12" type="ORF">FXN61_33010</name>
</gene>
<feature type="domain" description="Probable transposase IS891/IS1136/IS1341" evidence="9">
    <location>
        <begin position="172"/>
        <end position="283"/>
    </location>
</feature>
<dbReference type="Pfam" id="PF12323">
    <property type="entry name" value="HTH_OrfB_IS605"/>
    <property type="match status" value="1"/>
</dbReference>
<dbReference type="EMBL" id="VSRL01000168">
    <property type="protein sequence ID" value="NKE61329.1"/>
    <property type="molecule type" value="Genomic_DNA"/>
</dbReference>
<accession>A0ABX1FQN3</accession>
<evidence type="ECO:0000256" key="6">
    <source>
        <dbReference type="ARBA" id="ARBA00023125"/>
    </source>
</evidence>
<evidence type="ECO:0000256" key="1">
    <source>
        <dbReference type="ARBA" id="ARBA00008761"/>
    </source>
</evidence>
<evidence type="ECO:0000256" key="5">
    <source>
        <dbReference type="ARBA" id="ARBA00022833"/>
    </source>
</evidence>
<dbReference type="Proteomes" id="UP001515943">
    <property type="component" value="Unassembled WGS sequence"/>
</dbReference>
<dbReference type="InterPro" id="IPR051399">
    <property type="entry name" value="RNA-guided_DNA_endo/Transpos"/>
</dbReference>
<keyword evidence="5" id="KW-0862">Zinc</keyword>
<dbReference type="NCBIfam" id="NF040570">
    <property type="entry name" value="guided_TnpB"/>
    <property type="match status" value="1"/>
</dbReference>
<feature type="region of interest" description="Disordered" evidence="8">
    <location>
        <begin position="377"/>
        <end position="397"/>
    </location>
</feature>
<evidence type="ECO:0000256" key="7">
    <source>
        <dbReference type="ARBA" id="ARBA00023172"/>
    </source>
</evidence>
<evidence type="ECO:0000256" key="8">
    <source>
        <dbReference type="SAM" id="MobiDB-lite"/>
    </source>
</evidence>
<keyword evidence="4" id="KW-0479">Metal-binding</keyword>
<organism evidence="12 13">
    <name type="scientific">Lentzea indica</name>
    <dbReference type="NCBI Taxonomy" id="2604800"/>
    <lineage>
        <taxon>Bacteria</taxon>
        <taxon>Bacillati</taxon>
        <taxon>Actinomycetota</taxon>
        <taxon>Actinomycetes</taxon>
        <taxon>Pseudonocardiales</taxon>
        <taxon>Pseudonocardiaceae</taxon>
        <taxon>Lentzea</taxon>
    </lineage>
</organism>
<evidence type="ECO:0000259" key="11">
    <source>
        <dbReference type="Pfam" id="PF12323"/>
    </source>
</evidence>
<keyword evidence="13" id="KW-1185">Reference proteome</keyword>
<dbReference type="PANTHER" id="PTHR30405:SF25">
    <property type="entry name" value="RNA-GUIDED DNA ENDONUCLEASE INSQ-RELATED"/>
    <property type="match status" value="1"/>
</dbReference>
<feature type="domain" description="Transposase putative helix-turn-helix" evidence="11">
    <location>
        <begin position="1"/>
        <end position="49"/>
    </location>
</feature>
<evidence type="ECO:0000256" key="4">
    <source>
        <dbReference type="ARBA" id="ARBA00022723"/>
    </source>
</evidence>
<evidence type="ECO:0000259" key="9">
    <source>
        <dbReference type="Pfam" id="PF01385"/>
    </source>
</evidence>